<evidence type="ECO:0000313" key="4">
    <source>
        <dbReference type="EMBL" id="PNW71417.1"/>
    </source>
</evidence>
<feature type="chain" id="PRO_5014337949" evidence="3">
    <location>
        <begin position="20"/>
        <end position="1836"/>
    </location>
</feature>
<dbReference type="GeneID" id="5723772"/>
<protein>
    <submittedName>
        <fullName evidence="4">Uncharacterized protein</fullName>
    </submittedName>
</protein>
<keyword evidence="2" id="KW-0812">Transmembrane</keyword>
<feature type="region of interest" description="Disordered" evidence="1">
    <location>
        <begin position="755"/>
        <end position="774"/>
    </location>
</feature>
<dbReference type="Proteomes" id="UP000006906">
    <property type="component" value="Chromosome 16"/>
</dbReference>
<organism evidence="4 5">
    <name type="scientific">Chlamydomonas reinhardtii</name>
    <name type="common">Chlamydomonas smithii</name>
    <dbReference type="NCBI Taxonomy" id="3055"/>
    <lineage>
        <taxon>Eukaryota</taxon>
        <taxon>Viridiplantae</taxon>
        <taxon>Chlorophyta</taxon>
        <taxon>core chlorophytes</taxon>
        <taxon>Chlorophyceae</taxon>
        <taxon>CS clade</taxon>
        <taxon>Chlamydomonadales</taxon>
        <taxon>Chlamydomonadaceae</taxon>
        <taxon>Chlamydomonas</taxon>
    </lineage>
</organism>
<dbReference type="KEGG" id="cre:CHLRE_16g653400v5"/>
<feature type="compositionally biased region" description="Polar residues" evidence="1">
    <location>
        <begin position="1512"/>
        <end position="1521"/>
    </location>
</feature>
<feature type="compositionally biased region" description="Low complexity" evidence="1">
    <location>
        <begin position="1480"/>
        <end position="1499"/>
    </location>
</feature>
<reference evidence="4 5" key="1">
    <citation type="journal article" date="2007" name="Science">
        <title>The Chlamydomonas genome reveals the evolution of key animal and plant functions.</title>
        <authorList>
            <person name="Merchant S.S."/>
            <person name="Prochnik S.E."/>
            <person name="Vallon O."/>
            <person name="Harris E.H."/>
            <person name="Karpowicz S.J."/>
            <person name="Witman G.B."/>
            <person name="Terry A."/>
            <person name="Salamov A."/>
            <person name="Fritz-Laylin L.K."/>
            <person name="Marechal-Drouard L."/>
            <person name="Marshall W.F."/>
            <person name="Qu L.H."/>
            <person name="Nelson D.R."/>
            <person name="Sanderfoot A.A."/>
            <person name="Spalding M.H."/>
            <person name="Kapitonov V.V."/>
            <person name="Ren Q."/>
            <person name="Ferris P."/>
            <person name="Lindquist E."/>
            <person name="Shapiro H."/>
            <person name="Lucas S.M."/>
            <person name="Grimwood J."/>
            <person name="Schmutz J."/>
            <person name="Cardol P."/>
            <person name="Cerutti H."/>
            <person name="Chanfreau G."/>
            <person name="Chen C.L."/>
            <person name="Cognat V."/>
            <person name="Croft M.T."/>
            <person name="Dent R."/>
            <person name="Dutcher S."/>
            <person name="Fernandez E."/>
            <person name="Fukuzawa H."/>
            <person name="Gonzalez-Ballester D."/>
            <person name="Gonzalez-Halphen D."/>
            <person name="Hallmann A."/>
            <person name="Hanikenne M."/>
            <person name="Hippler M."/>
            <person name="Inwood W."/>
            <person name="Jabbari K."/>
            <person name="Kalanon M."/>
            <person name="Kuras R."/>
            <person name="Lefebvre P.A."/>
            <person name="Lemaire S.D."/>
            <person name="Lobanov A.V."/>
            <person name="Lohr M."/>
            <person name="Manuell A."/>
            <person name="Meier I."/>
            <person name="Mets L."/>
            <person name="Mittag M."/>
            <person name="Mittelmeier T."/>
            <person name="Moroney J.V."/>
            <person name="Moseley J."/>
            <person name="Napoli C."/>
            <person name="Nedelcu A.M."/>
            <person name="Niyogi K."/>
            <person name="Novoselov S.V."/>
            <person name="Paulsen I.T."/>
            <person name="Pazour G."/>
            <person name="Purton S."/>
            <person name="Ral J.P."/>
            <person name="Riano-Pachon D.M."/>
            <person name="Riekhof W."/>
            <person name="Rymarquis L."/>
            <person name="Schroda M."/>
            <person name="Stern D."/>
            <person name="Umen J."/>
            <person name="Willows R."/>
            <person name="Wilson N."/>
            <person name="Zimmer S.L."/>
            <person name="Allmer J."/>
            <person name="Balk J."/>
            <person name="Bisova K."/>
            <person name="Chen C.J."/>
            <person name="Elias M."/>
            <person name="Gendler K."/>
            <person name="Hauser C."/>
            <person name="Lamb M.R."/>
            <person name="Ledford H."/>
            <person name="Long J.C."/>
            <person name="Minagawa J."/>
            <person name="Page M.D."/>
            <person name="Pan J."/>
            <person name="Pootakham W."/>
            <person name="Roje S."/>
            <person name="Rose A."/>
            <person name="Stahlberg E."/>
            <person name="Terauchi A.M."/>
            <person name="Yang P."/>
            <person name="Ball S."/>
            <person name="Bowler C."/>
            <person name="Dieckmann C.L."/>
            <person name="Gladyshev V.N."/>
            <person name="Green P."/>
            <person name="Jorgensen R."/>
            <person name="Mayfield S."/>
            <person name="Mueller-Roeber B."/>
            <person name="Rajamani S."/>
            <person name="Sayre R.T."/>
            <person name="Brokstein P."/>
            <person name="Dubchak I."/>
            <person name="Goodstein D."/>
            <person name="Hornick L."/>
            <person name="Huang Y.W."/>
            <person name="Jhaveri J."/>
            <person name="Luo Y."/>
            <person name="Martinez D."/>
            <person name="Ngau W.C."/>
            <person name="Otillar B."/>
            <person name="Poliakov A."/>
            <person name="Porter A."/>
            <person name="Szajkowski L."/>
            <person name="Werner G."/>
            <person name="Zhou K."/>
            <person name="Grigoriev I.V."/>
            <person name="Rokhsar D.S."/>
            <person name="Grossman A.R."/>
        </authorList>
    </citation>
    <scope>NUCLEOTIDE SEQUENCE [LARGE SCALE GENOMIC DNA]</scope>
    <source>
        <strain evidence="5">CC-503</strain>
    </source>
</reference>
<feature type="region of interest" description="Disordered" evidence="1">
    <location>
        <begin position="1480"/>
        <end position="1530"/>
    </location>
</feature>
<dbReference type="ExpressionAtlas" id="A0A2K3CT00">
    <property type="expression patterns" value="baseline and differential"/>
</dbReference>
<feature type="compositionally biased region" description="Low complexity" evidence="1">
    <location>
        <begin position="1106"/>
        <end position="1116"/>
    </location>
</feature>
<keyword evidence="2" id="KW-1133">Transmembrane helix</keyword>
<keyword evidence="3" id="KW-0732">Signal</keyword>
<keyword evidence="5" id="KW-1185">Reference proteome</keyword>
<evidence type="ECO:0000313" key="5">
    <source>
        <dbReference type="Proteomes" id="UP000006906"/>
    </source>
</evidence>
<dbReference type="Gramene" id="PNW71417">
    <property type="protein sequence ID" value="PNW71417"/>
    <property type="gene ID" value="CHLRE_16g653400v5"/>
</dbReference>
<sequence length="1836" mass="184186">MVSLTSLLVAFFSWLLTEPDWGTVSGFALFSSGLTLVTVAAYVILSLQKRRGGTQHVQNLAASSDLVAACAASGCAAPLSAAVGSGQAALIATTLGVAAIVLRRQRKLSTSGSGAALILHDRVQAYKRYYSGSPGAGKPPVDLLMAAEPDAAACRAPCSDGAASFSFPVLPLAHPHTLQPPARAAPSAGAAARAASGAKRTFASAASSCCGNSGSISVTAETLCDVPFSRKSGGEASGTRDCRRSAAACSDDAAAATAALELASQAGAARVAIPISAAASSTASMAAAIPAASAGAGVSPAPHTLQRPALAAALAADGEAVLASRRQQPLPNITLVSSRAGAALDAKLAHHQMPSMAHYNQALQLTRQLGGVMAYPSPYARGRSAYKVPRGEPCDAPAGWRDQIQEALVHTAAGPALRSPGNDGPDASERVAGLVGEGSEQASATPGSGRLRLDAAYLRRGCILVVLEYSLRRARSGLLLPSCRLRQPQQQGHQDGRAGGMGAQSPGAGPQQEMRAAANAGEVEEESAAQVVLWAGGGGSGGDALAAWQAPALSQQQLTAAFGLELVPADALVVHSEAGGGARTSAGDGMPATVGDGVPVILAQHYTGPTGSEAQWRPRPQPHPSTAAVPAEDAGLAGEEARGSGYNMSEGEQPAPALALLGAGPCILATRPGQPPVQLVALARGVVAAGAGAVGAGAKRPQVLARYGGTAQPPARCAVSAVGPPVADAAVSGAGAGAGDDLVEDAMLRSHPATTPGYSHRLRGASAPAHSTPGDLLQPTTATATAAASTVHVAYDGGAAEQAPDVCSLQVTLTPCPSPGLLLLEVELDPERDAAAGPGRAAAAPLLSPVLPLVVIDNVAVQMEINALAAAAAAAASPSTMAGVQHDGSPAAAAAVAPEPAAAAFAAASLPGWFCSFLYDFGSFLDLLRTCRTAGLASPEAAAAEGGGGGGGGRGGRACVVDTSVASWLVGQEGEAAGPDDAGTEARDGADASPFSRLIRCAGERLDAADEGSQGGGDLPVEEEEREDPQGGGALQVEEEAGAVAGLSGGPQAGRRSWLAPATTDGGSSWLSSAIGDRDVGADEGHAQLPSGDLLPPQQQLPPQQPQLRQPLEAGMQAGGGQAARAGPGGDVHAPRGQAAREPHLWLDGCAAAKPAPTAAPTAAAVADAGELLYVAAGIAAYACRQGLAATLSYVLDAVRGLGHELLAAAALQELQRKPAVSPAGAGCRTGGPECVQLDEAPEVTRSVGAEMLSHSPLLLLDAAVAAQWGGLGLGHLAMQSGSTDVLTTLLMHAREPGGGGAAAAAAGAGRAAPAANAVAAVGPGRDGDWLQLAALSECTALFVRPGPGGLTPLHLAALLQDRPVGHEAAQLLLSLCPLAAHAWFEARDGGGRSAAEYAQSAGAAELNEQCRELLGMEALEAQALGDAGGAVHVLTVAALATARALAARTSALMLLEAELPLLQSPAQLQLHRASATSSAALSSARQQGSDASSQASRSSLEEAPAAAAGFQRQQHMQVQGQAERAEPARPLPAAAPQLAKGAAPLPPPLLPPRQLPLAMRLSQRLLAAAATTPWAAPFRGFADVQLEAAFQQWAGVLSLSRNQLHIGFQVLFITSNTYKALCVEGLRGLPLLIALGPSVNILGPLAVALWRLRGGLRHDLALAAATATRNAFVAASHLLPLPHPQTFEVADVVMQEALTGLHNCVTLPIMEQLSTPAVVLLTVVGNRVMEAVLLHAHGVRGWALLATLAGRTVASLVMWYALAVWSRVSFMAGIARRRRAAVPNDTAPTAVAAGDTGGGGAARPVTLAGMLAGPSTADGYQFAQGSVDQVDKKVN</sequence>
<feature type="signal peptide" evidence="3">
    <location>
        <begin position="1"/>
        <end position="19"/>
    </location>
</feature>
<dbReference type="RefSeq" id="XP_042915488.1">
    <property type="nucleotide sequence ID" value="XM_043070845.1"/>
</dbReference>
<feature type="region of interest" description="Disordered" evidence="1">
    <location>
        <begin position="974"/>
        <end position="994"/>
    </location>
</feature>
<feature type="transmembrane region" description="Helical" evidence="2">
    <location>
        <begin position="85"/>
        <end position="102"/>
    </location>
</feature>
<dbReference type="InParanoid" id="A0A2K3CT00"/>
<evidence type="ECO:0000256" key="1">
    <source>
        <dbReference type="SAM" id="MobiDB-lite"/>
    </source>
</evidence>
<feature type="region of interest" description="Disordered" evidence="1">
    <location>
        <begin position="1006"/>
        <end position="1032"/>
    </location>
</feature>
<accession>A0A2K3CT00</accession>
<keyword evidence="2" id="KW-0472">Membrane</keyword>
<feature type="region of interest" description="Disordered" evidence="1">
    <location>
        <begin position="485"/>
        <end position="515"/>
    </location>
</feature>
<feature type="compositionally biased region" description="Basic and acidic residues" evidence="1">
    <location>
        <begin position="1076"/>
        <end position="1086"/>
    </location>
</feature>
<feature type="region of interest" description="Disordered" evidence="1">
    <location>
        <begin position="609"/>
        <end position="650"/>
    </location>
</feature>
<dbReference type="OrthoDB" id="543770at2759"/>
<feature type="compositionally biased region" description="Low complexity" evidence="1">
    <location>
        <begin position="1088"/>
        <end position="1098"/>
    </location>
</feature>
<dbReference type="EMBL" id="CM008977">
    <property type="protein sequence ID" value="PNW71417.1"/>
    <property type="molecule type" value="Genomic_DNA"/>
</dbReference>
<feature type="transmembrane region" description="Helical" evidence="2">
    <location>
        <begin position="27"/>
        <end position="47"/>
    </location>
</feature>
<proteinExistence type="predicted"/>
<feature type="region of interest" description="Disordered" evidence="1">
    <location>
        <begin position="1046"/>
        <end position="1136"/>
    </location>
</feature>
<evidence type="ECO:0000256" key="3">
    <source>
        <dbReference type="SAM" id="SignalP"/>
    </source>
</evidence>
<evidence type="ECO:0000256" key="2">
    <source>
        <dbReference type="SAM" id="Phobius"/>
    </source>
</evidence>
<gene>
    <name evidence="4" type="ORF">CHLRE_16g653400v5</name>
</gene>
<feature type="compositionally biased region" description="Gly residues" evidence="1">
    <location>
        <begin position="1117"/>
        <end position="1130"/>
    </location>
</feature>
<name>A0A2K3CT00_CHLRE</name>